<feature type="compositionally biased region" description="Polar residues" evidence="2">
    <location>
        <begin position="218"/>
        <end position="243"/>
    </location>
</feature>
<keyword evidence="1" id="KW-0175">Coiled coil</keyword>
<organism evidence="3 4">
    <name type="scientific">Dioszegia hungarica</name>
    <dbReference type="NCBI Taxonomy" id="4972"/>
    <lineage>
        <taxon>Eukaryota</taxon>
        <taxon>Fungi</taxon>
        <taxon>Dikarya</taxon>
        <taxon>Basidiomycota</taxon>
        <taxon>Agaricomycotina</taxon>
        <taxon>Tremellomycetes</taxon>
        <taxon>Tremellales</taxon>
        <taxon>Bulleribasidiaceae</taxon>
        <taxon>Dioszegia</taxon>
    </lineage>
</organism>
<feature type="compositionally biased region" description="Low complexity" evidence="2">
    <location>
        <begin position="98"/>
        <end position="114"/>
    </location>
</feature>
<evidence type="ECO:0000256" key="2">
    <source>
        <dbReference type="SAM" id="MobiDB-lite"/>
    </source>
</evidence>
<dbReference type="GeneID" id="77729722"/>
<feature type="compositionally biased region" description="Polar residues" evidence="2">
    <location>
        <begin position="45"/>
        <end position="60"/>
    </location>
</feature>
<keyword evidence="4" id="KW-1185">Reference proteome</keyword>
<comment type="caution">
    <text evidence="3">The sequence shown here is derived from an EMBL/GenBank/DDBJ whole genome shotgun (WGS) entry which is preliminary data.</text>
</comment>
<gene>
    <name evidence="3" type="ORF">MKK02DRAFT_39280</name>
</gene>
<protein>
    <submittedName>
        <fullName evidence="3">Uncharacterized protein</fullName>
    </submittedName>
</protein>
<dbReference type="Proteomes" id="UP001164286">
    <property type="component" value="Unassembled WGS sequence"/>
</dbReference>
<dbReference type="RefSeq" id="XP_052943078.1">
    <property type="nucleotide sequence ID" value="XM_053090517.1"/>
</dbReference>
<feature type="compositionally biased region" description="Basic and acidic residues" evidence="2">
    <location>
        <begin position="378"/>
        <end position="387"/>
    </location>
</feature>
<evidence type="ECO:0000313" key="4">
    <source>
        <dbReference type="Proteomes" id="UP001164286"/>
    </source>
</evidence>
<name>A0AA38LU11_9TREE</name>
<dbReference type="AlphaFoldDB" id="A0AA38LU11"/>
<sequence length="630" mass="67850">MSVEVAHQPLGVHSLVSPSQAPAPNQPILPSDAQKALNTLLSQAGTIQPATARSTGQTDGNEAAKEAFRRMLALKAAAGERQKPQAEAGPAEGAKDGASVASSVVETASSVDTTLPSSSTYADAPDDTQNSESATASQDTPTKPVETEVPVPQNFVDYIPSHVTPEGALHQKHDRQALIPRFQPGAADETRSTQGPGSQRPDMQERGPPQVAFRSADPMSTQNADYTNASTVAAPTTQSPSENSLKRPRSQLGKHWKRLSDGTRAKISAARKAAKGSQRDTAGQSSRKDTVASGESLMTISKLHEMLADRDTAYSRMAKTFEARLNTFEEEMTTKVMGLQQTIDDQKKRLVELEGEKAALQKEVEDVRSVADTAAGKDTADTTDTRQTESVSPTARVPAHQGPSMPTDRQLLSGMTRPDLSLYGHPHFRGTLAPHARPMLSTLAPYSPSTMLPQGPRFGGPMLSRRYSMPSFPSQYRPAPIQPFGYGSPPAFPTMQSITRQPHQPIPGVMIEGHFHPSVMSLEPSLRRRSVGDMSYRGYHEPTFTDSQFIESLTAPVTRELSGLREDELHRTVIAEVNDLGMTVNGRVSRFDFGQGVGSGTLSTTKISRAPSPRSTVSGWPGLTESQLVM</sequence>
<feature type="region of interest" description="Disordered" evidence="2">
    <location>
        <begin position="74"/>
        <end position="294"/>
    </location>
</feature>
<evidence type="ECO:0000313" key="3">
    <source>
        <dbReference type="EMBL" id="KAI9633301.1"/>
    </source>
</evidence>
<accession>A0AA38LU11</accession>
<proteinExistence type="predicted"/>
<feature type="region of interest" description="Disordered" evidence="2">
    <location>
        <begin position="45"/>
        <end position="64"/>
    </location>
</feature>
<feature type="region of interest" description="Disordered" evidence="2">
    <location>
        <begin position="372"/>
        <end position="412"/>
    </location>
</feature>
<feature type="coiled-coil region" evidence="1">
    <location>
        <begin position="336"/>
        <end position="370"/>
    </location>
</feature>
<feature type="compositionally biased region" description="Polar residues" evidence="2">
    <location>
        <begin position="115"/>
        <end position="139"/>
    </location>
</feature>
<feature type="region of interest" description="Disordered" evidence="2">
    <location>
        <begin position="1"/>
        <end position="30"/>
    </location>
</feature>
<evidence type="ECO:0000256" key="1">
    <source>
        <dbReference type="SAM" id="Coils"/>
    </source>
</evidence>
<feature type="compositionally biased region" description="Basic residues" evidence="2">
    <location>
        <begin position="246"/>
        <end position="257"/>
    </location>
</feature>
<dbReference type="EMBL" id="JAKWFO010000011">
    <property type="protein sequence ID" value="KAI9633301.1"/>
    <property type="molecule type" value="Genomic_DNA"/>
</dbReference>
<reference evidence="3" key="1">
    <citation type="journal article" date="2022" name="G3 (Bethesda)">
        <title>High quality genome of the basidiomycete yeast Dioszegia hungarica PDD-24b-2 isolated from cloud water.</title>
        <authorList>
            <person name="Jarrige D."/>
            <person name="Haridas S."/>
            <person name="Bleykasten-Grosshans C."/>
            <person name="Joly M."/>
            <person name="Nadalig T."/>
            <person name="Sancelme M."/>
            <person name="Vuilleumier S."/>
            <person name="Grigoriev I.V."/>
            <person name="Amato P."/>
            <person name="Bringel F."/>
        </authorList>
    </citation>
    <scope>NUCLEOTIDE SEQUENCE</scope>
    <source>
        <strain evidence="3">PDD-24b-2</strain>
    </source>
</reference>
<feature type="region of interest" description="Disordered" evidence="2">
    <location>
        <begin position="600"/>
        <end position="630"/>
    </location>
</feature>
<feature type="compositionally biased region" description="Low complexity" evidence="2">
    <location>
        <begin position="140"/>
        <end position="152"/>
    </location>
</feature>